<name>A0A937D5A8_9BURK</name>
<evidence type="ECO:0000256" key="6">
    <source>
        <dbReference type="SAM" id="Phobius"/>
    </source>
</evidence>
<protein>
    <submittedName>
        <fullName evidence="7">AI-2E family transporter</fullName>
    </submittedName>
</protein>
<keyword evidence="8" id="KW-1185">Reference proteome</keyword>
<comment type="similarity">
    <text evidence="2">Belongs to the autoinducer-2 exporter (AI-2E) (TC 2.A.86) family.</text>
</comment>
<comment type="caution">
    <text evidence="7">The sequence shown here is derived from an EMBL/GenBank/DDBJ whole genome shotgun (WGS) entry which is preliminary data.</text>
</comment>
<keyword evidence="3 6" id="KW-0812">Transmembrane</keyword>
<evidence type="ECO:0000256" key="3">
    <source>
        <dbReference type="ARBA" id="ARBA00022692"/>
    </source>
</evidence>
<dbReference type="AlphaFoldDB" id="A0A937D5A8"/>
<feature type="transmembrane region" description="Helical" evidence="6">
    <location>
        <begin position="305"/>
        <end position="333"/>
    </location>
</feature>
<keyword evidence="5 6" id="KW-0472">Membrane</keyword>
<organism evidence="7 8">
    <name type="scientific">Ramlibacter aurantiacus</name>
    <dbReference type="NCBI Taxonomy" id="2801330"/>
    <lineage>
        <taxon>Bacteria</taxon>
        <taxon>Pseudomonadati</taxon>
        <taxon>Pseudomonadota</taxon>
        <taxon>Betaproteobacteria</taxon>
        <taxon>Burkholderiales</taxon>
        <taxon>Comamonadaceae</taxon>
        <taxon>Ramlibacter</taxon>
    </lineage>
</organism>
<gene>
    <name evidence="7" type="ORF">JI739_05030</name>
</gene>
<dbReference type="GO" id="GO:0055085">
    <property type="term" value="P:transmembrane transport"/>
    <property type="evidence" value="ECO:0007669"/>
    <property type="project" value="TreeGrafter"/>
</dbReference>
<feature type="transmembrane region" description="Helical" evidence="6">
    <location>
        <begin position="45"/>
        <end position="62"/>
    </location>
</feature>
<dbReference type="InterPro" id="IPR002549">
    <property type="entry name" value="AI-2E-like"/>
</dbReference>
<dbReference type="PANTHER" id="PTHR21716">
    <property type="entry name" value="TRANSMEMBRANE PROTEIN"/>
    <property type="match status" value="1"/>
</dbReference>
<dbReference type="EMBL" id="JAEQNA010000001">
    <property type="protein sequence ID" value="MBL0419708.1"/>
    <property type="molecule type" value="Genomic_DNA"/>
</dbReference>
<feature type="transmembrane region" description="Helical" evidence="6">
    <location>
        <begin position="21"/>
        <end position="39"/>
    </location>
</feature>
<sequence>MSHPPEAGEPSVAEQPRSRTMVRLTGIVIGLVALVLALWWIYPALLLAFGGVLLAVFLRGLARPVHRWTGLSMAVGTVAVAALLLVLVVGGAVAMGAAMGRELSQLSQTLQEGVQRVREMVAQLPWGESVLSAASEGVRSGTSVLGQLPAMLGKTVEGALSIVVVAFAGLYLAVSPQLYVEGAVRLFPRHRQARIREVLHACGRALWLWLMGRAVVMLLVALVTSAGLLLVGVPLAVPLGVIAGLLEFVPFFGSIVAGIPIVLVALTVDPTTAVYALLLVLAIQQTEGNLFEPLVEKKAVSVPPALILVAAIAFTLLFGIAGAVFATPLLVVLMVGVKMLYQQDVLGEPVKVPGTPGRRA</sequence>
<accession>A0A937D5A8</accession>
<dbReference type="RefSeq" id="WP_201682717.1">
    <property type="nucleotide sequence ID" value="NZ_JAEQNA010000001.1"/>
</dbReference>
<dbReference type="PANTHER" id="PTHR21716:SF62">
    <property type="entry name" value="TRANSPORT PROTEIN YDBI-RELATED"/>
    <property type="match status" value="1"/>
</dbReference>
<dbReference type="GO" id="GO:0016020">
    <property type="term" value="C:membrane"/>
    <property type="evidence" value="ECO:0007669"/>
    <property type="project" value="UniProtKB-SubCell"/>
</dbReference>
<reference evidence="7" key="1">
    <citation type="submission" date="2021-01" db="EMBL/GenBank/DDBJ databases">
        <title>Ramlibacter sp. strain AW1 16S ribosomal RNA gene Genome sequencing and assembly.</title>
        <authorList>
            <person name="Kang M."/>
        </authorList>
    </citation>
    <scope>NUCLEOTIDE SEQUENCE</scope>
    <source>
        <strain evidence="7">AW1</strain>
    </source>
</reference>
<feature type="transmembrane region" description="Helical" evidence="6">
    <location>
        <begin position="158"/>
        <end position="180"/>
    </location>
</feature>
<evidence type="ECO:0000313" key="8">
    <source>
        <dbReference type="Proteomes" id="UP000613011"/>
    </source>
</evidence>
<feature type="transmembrane region" description="Helical" evidence="6">
    <location>
        <begin position="74"/>
        <end position="98"/>
    </location>
</feature>
<evidence type="ECO:0000256" key="4">
    <source>
        <dbReference type="ARBA" id="ARBA00022989"/>
    </source>
</evidence>
<keyword evidence="4 6" id="KW-1133">Transmembrane helix</keyword>
<evidence type="ECO:0000256" key="5">
    <source>
        <dbReference type="ARBA" id="ARBA00023136"/>
    </source>
</evidence>
<evidence type="ECO:0000256" key="2">
    <source>
        <dbReference type="ARBA" id="ARBA00009773"/>
    </source>
</evidence>
<evidence type="ECO:0000256" key="1">
    <source>
        <dbReference type="ARBA" id="ARBA00004141"/>
    </source>
</evidence>
<dbReference type="Proteomes" id="UP000613011">
    <property type="component" value="Unassembled WGS sequence"/>
</dbReference>
<proteinExistence type="inferred from homology"/>
<dbReference type="Pfam" id="PF01594">
    <property type="entry name" value="AI-2E_transport"/>
    <property type="match status" value="1"/>
</dbReference>
<comment type="subcellular location">
    <subcellularLocation>
        <location evidence="1">Membrane</location>
        <topology evidence="1">Multi-pass membrane protein</topology>
    </subcellularLocation>
</comment>
<evidence type="ECO:0000313" key="7">
    <source>
        <dbReference type="EMBL" id="MBL0419708.1"/>
    </source>
</evidence>